<dbReference type="InterPro" id="IPR000182">
    <property type="entry name" value="GNAT_dom"/>
</dbReference>
<comment type="caution">
    <text evidence="2">The sequence shown here is derived from an EMBL/GenBank/DDBJ whole genome shotgun (WGS) entry which is preliminary data.</text>
</comment>
<dbReference type="Pfam" id="PF00583">
    <property type="entry name" value="Acetyltransf_1"/>
    <property type="match status" value="1"/>
</dbReference>
<feature type="domain" description="N-acetyltransferase" evidence="1">
    <location>
        <begin position="112"/>
        <end position="249"/>
    </location>
</feature>
<proteinExistence type="predicted"/>
<protein>
    <submittedName>
        <fullName evidence="2">GNAT superfamily N-acetyltransferase</fullName>
    </submittedName>
</protein>
<evidence type="ECO:0000313" key="2">
    <source>
        <dbReference type="EMBL" id="MDP9805426.1"/>
    </source>
</evidence>
<dbReference type="SUPFAM" id="SSF55729">
    <property type="entry name" value="Acyl-CoA N-acyltransferases (Nat)"/>
    <property type="match status" value="1"/>
</dbReference>
<dbReference type="PROSITE" id="PS51186">
    <property type="entry name" value="GNAT"/>
    <property type="match status" value="1"/>
</dbReference>
<dbReference type="InterPro" id="IPR016181">
    <property type="entry name" value="Acyl_CoA_acyltransferase"/>
</dbReference>
<keyword evidence="3" id="KW-1185">Reference proteome</keyword>
<evidence type="ECO:0000313" key="3">
    <source>
        <dbReference type="Proteomes" id="UP001243212"/>
    </source>
</evidence>
<dbReference type="RefSeq" id="WP_307681711.1">
    <property type="nucleotide sequence ID" value="NZ_JAUSQX010000001.1"/>
</dbReference>
<dbReference type="Gene3D" id="3.40.630.30">
    <property type="match status" value="1"/>
</dbReference>
<dbReference type="EMBL" id="JAUSQX010000001">
    <property type="protein sequence ID" value="MDP9805426.1"/>
    <property type="molecule type" value="Genomic_DNA"/>
</dbReference>
<evidence type="ECO:0000259" key="1">
    <source>
        <dbReference type="PROSITE" id="PS51186"/>
    </source>
</evidence>
<organism evidence="2 3">
    <name type="scientific">Trueperella bonasi</name>
    <dbReference type="NCBI Taxonomy" id="312286"/>
    <lineage>
        <taxon>Bacteria</taxon>
        <taxon>Bacillati</taxon>
        <taxon>Actinomycetota</taxon>
        <taxon>Actinomycetes</taxon>
        <taxon>Actinomycetales</taxon>
        <taxon>Actinomycetaceae</taxon>
        <taxon>Trueperella</taxon>
    </lineage>
</organism>
<reference evidence="2 3" key="1">
    <citation type="submission" date="2023-07" db="EMBL/GenBank/DDBJ databases">
        <title>Sequencing the genomes of 1000 actinobacteria strains.</title>
        <authorList>
            <person name="Klenk H.-P."/>
        </authorList>
    </citation>
    <scope>NUCLEOTIDE SEQUENCE [LARGE SCALE GENOMIC DNA]</scope>
    <source>
        <strain evidence="2 3">DSM 17163</strain>
    </source>
</reference>
<accession>A0ABT9NDG9</accession>
<sequence length="249" mass="27849">MLGAHSAFWRFGAFRRTGNETQLIEEPDLAMALIAGPDGNTLVVYGEPERAVGDMRRLRGSEHDFVETMINRETYEALDSSLREYYGPHWGYAWDFFWTQTPLKPVDHCERVEFLRAGSAQLKAVENDVRNALIATNPITGAIDRFADLDWFILRADNGEIVTVMGATQGEGMSFEGLGTVPKYRGLGYGGATMVGAVNLALQLVNHVQFGVWAWNMDAMRLYRRLGLNHDGALITGRTLPFDDLRSKT</sequence>
<name>A0ABT9NDG9_9ACTO</name>
<dbReference type="Proteomes" id="UP001243212">
    <property type="component" value="Unassembled WGS sequence"/>
</dbReference>
<gene>
    <name evidence="2" type="ORF">J2S70_000008</name>
</gene>